<dbReference type="CDD" id="cd02947">
    <property type="entry name" value="TRX_family"/>
    <property type="match status" value="1"/>
</dbReference>
<dbReference type="AlphaFoldDB" id="A0A552H644"/>
<dbReference type="Proteomes" id="UP000320674">
    <property type="component" value="Unassembled WGS sequence"/>
</dbReference>
<evidence type="ECO:0000259" key="8">
    <source>
        <dbReference type="PROSITE" id="PS51352"/>
    </source>
</evidence>
<keyword evidence="4 7" id="KW-1015">Disulfide bond</keyword>
<evidence type="ECO:0000313" key="10">
    <source>
        <dbReference type="Proteomes" id="UP000320674"/>
    </source>
</evidence>
<dbReference type="EMBL" id="SFAZ01000337">
    <property type="protein sequence ID" value="TRU66677.1"/>
    <property type="molecule type" value="Genomic_DNA"/>
</dbReference>
<reference evidence="9 10" key="1">
    <citation type="submission" date="2019-01" db="EMBL/GenBank/DDBJ databases">
        <title>Coherence of Microcystis species and biogeography revealed through population genomics.</title>
        <authorList>
            <person name="Perez-Carrascal O.M."/>
            <person name="Terrat Y."/>
            <person name="Giani A."/>
            <person name="Fortin N."/>
            <person name="Tromas N."/>
            <person name="Shapiro B.J."/>
        </authorList>
    </citation>
    <scope>NUCLEOTIDE SEQUENCE [LARGE SCALE GENOMIC DNA]</scope>
    <source>
        <strain evidence="9">Mv_BB_P_19951000_S68D</strain>
    </source>
</reference>
<dbReference type="GO" id="GO:0005829">
    <property type="term" value="C:cytosol"/>
    <property type="evidence" value="ECO:0007669"/>
    <property type="project" value="TreeGrafter"/>
</dbReference>
<comment type="caution">
    <text evidence="9">The sequence shown here is derived from an EMBL/GenBank/DDBJ whole genome shotgun (WGS) entry which is preliminary data.</text>
</comment>
<evidence type="ECO:0000256" key="2">
    <source>
        <dbReference type="ARBA" id="ARBA00022448"/>
    </source>
</evidence>
<keyword evidence="2" id="KW-0813">Transport</keyword>
<dbReference type="SUPFAM" id="SSF52833">
    <property type="entry name" value="Thioredoxin-like"/>
    <property type="match status" value="1"/>
</dbReference>
<dbReference type="PROSITE" id="PS00194">
    <property type="entry name" value="THIOREDOXIN_1"/>
    <property type="match status" value="1"/>
</dbReference>
<name>A0A552H644_MICVR</name>
<comment type="similarity">
    <text evidence="1 6">Belongs to the thioredoxin family.</text>
</comment>
<evidence type="ECO:0000256" key="1">
    <source>
        <dbReference type="ARBA" id="ARBA00008987"/>
    </source>
</evidence>
<dbReference type="GO" id="GO:0015035">
    <property type="term" value="F:protein-disulfide reductase activity"/>
    <property type="evidence" value="ECO:0007669"/>
    <property type="project" value="InterPro"/>
</dbReference>
<dbReference type="Gene3D" id="3.40.30.10">
    <property type="entry name" value="Glutaredoxin"/>
    <property type="match status" value="1"/>
</dbReference>
<keyword evidence="5 7" id="KW-0676">Redox-active center</keyword>
<dbReference type="InterPro" id="IPR013766">
    <property type="entry name" value="Thioredoxin_domain"/>
</dbReference>
<dbReference type="PROSITE" id="PS51352">
    <property type="entry name" value="THIOREDOXIN_2"/>
    <property type="match status" value="1"/>
</dbReference>
<keyword evidence="3" id="KW-0249">Electron transport</keyword>
<dbReference type="PIRSF" id="PIRSF000077">
    <property type="entry name" value="Thioredoxin"/>
    <property type="match status" value="1"/>
</dbReference>
<organism evidence="9 10">
    <name type="scientific">Microcystis viridis Mv_BB_P_19951000_S68D</name>
    <dbReference type="NCBI Taxonomy" id="2486270"/>
    <lineage>
        <taxon>Bacteria</taxon>
        <taxon>Bacillati</taxon>
        <taxon>Cyanobacteriota</taxon>
        <taxon>Cyanophyceae</taxon>
        <taxon>Oscillatoriophycideae</taxon>
        <taxon>Chroococcales</taxon>
        <taxon>Microcystaceae</taxon>
        <taxon>Microcystis</taxon>
    </lineage>
</organism>
<evidence type="ECO:0000313" key="9">
    <source>
        <dbReference type="EMBL" id="TRU66677.1"/>
    </source>
</evidence>
<feature type="domain" description="Thioredoxin" evidence="8">
    <location>
        <begin position="1"/>
        <end position="120"/>
    </location>
</feature>
<sequence length="120" mass="13450">MMIGSDGKEINTVSSVTVISDHTFEQEVFEVEKPVLVYFWASWCGPCRLVSPSIDWVAKTYGERLKVVKLEVDPNPDSVAKYKVEGVPALRIFKDNKLIATHEGAIGKQQLQSFIDTYVS</sequence>
<dbReference type="FunFam" id="3.40.30.10:FF:000001">
    <property type="entry name" value="Thioredoxin"/>
    <property type="match status" value="1"/>
</dbReference>
<dbReference type="PANTHER" id="PTHR45663">
    <property type="entry name" value="GEO12009P1"/>
    <property type="match status" value="1"/>
</dbReference>
<dbReference type="GO" id="GO:0045454">
    <property type="term" value="P:cell redox homeostasis"/>
    <property type="evidence" value="ECO:0007669"/>
    <property type="project" value="TreeGrafter"/>
</dbReference>
<dbReference type="Pfam" id="PF00085">
    <property type="entry name" value="Thioredoxin"/>
    <property type="match status" value="1"/>
</dbReference>
<accession>A0A552H644</accession>
<dbReference type="PRINTS" id="PR00421">
    <property type="entry name" value="THIOREDOXIN"/>
</dbReference>
<evidence type="ECO:0000256" key="3">
    <source>
        <dbReference type="ARBA" id="ARBA00022982"/>
    </source>
</evidence>
<dbReference type="InterPro" id="IPR017937">
    <property type="entry name" value="Thioredoxin_CS"/>
</dbReference>
<proteinExistence type="inferred from homology"/>
<evidence type="ECO:0000256" key="6">
    <source>
        <dbReference type="PIRNR" id="PIRNR000077"/>
    </source>
</evidence>
<evidence type="ECO:0000256" key="5">
    <source>
        <dbReference type="ARBA" id="ARBA00023284"/>
    </source>
</evidence>
<dbReference type="InterPro" id="IPR036249">
    <property type="entry name" value="Thioredoxin-like_sf"/>
</dbReference>
<protein>
    <recommendedName>
        <fullName evidence="6">Thioredoxin</fullName>
    </recommendedName>
</protein>
<dbReference type="InterPro" id="IPR005746">
    <property type="entry name" value="Thioredoxin"/>
</dbReference>
<dbReference type="PANTHER" id="PTHR45663:SF11">
    <property type="entry name" value="GEO12009P1"/>
    <property type="match status" value="1"/>
</dbReference>
<evidence type="ECO:0000256" key="7">
    <source>
        <dbReference type="PIRSR" id="PIRSR000077-4"/>
    </source>
</evidence>
<gene>
    <name evidence="9" type="ORF">EWV77_24115</name>
</gene>
<evidence type="ECO:0000256" key="4">
    <source>
        <dbReference type="ARBA" id="ARBA00023157"/>
    </source>
</evidence>
<feature type="disulfide bond" description="Redox-active" evidence="7">
    <location>
        <begin position="44"/>
        <end position="47"/>
    </location>
</feature>